<organism evidence="2 3">
    <name type="scientific">Rhododendron griersonianum</name>
    <dbReference type="NCBI Taxonomy" id="479676"/>
    <lineage>
        <taxon>Eukaryota</taxon>
        <taxon>Viridiplantae</taxon>
        <taxon>Streptophyta</taxon>
        <taxon>Embryophyta</taxon>
        <taxon>Tracheophyta</taxon>
        <taxon>Spermatophyta</taxon>
        <taxon>Magnoliopsida</taxon>
        <taxon>eudicotyledons</taxon>
        <taxon>Gunneridae</taxon>
        <taxon>Pentapetalae</taxon>
        <taxon>asterids</taxon>
        <taxon>Ericales</taxon>
        <taxon>Ericaceae</taxon>
        <taxon>Ericoideae</taxon>
        <taxon>Rhodoreae</taxon>
        <taxon>Rhododendron</taxon>
    </lineage>
</organism>
<sequence length="56" mass="6222">MPPAVPANLNSWFFVGLVFPKVASHYMTSWSPNHQYLVSVLLISGAHSLIVIHSLF</sequence>
<keyword evidence="3" id="KW-1185">Reference proteome</keyword>
<evidence type="ECO:0000313" key="2">
    <source>
        <dbReference type="EMBL" id="KAG5512742.1"/>
    </source>
</evidence>
<evidence type="ECO:0000313" key="3">
    <source>
        <dbReference type="Proteomes" id="UP000823749"/>
    </source>
</evidence>
<evidence type="ECO:0000256" key="1">
    <source>
        <dbReference type="SAM" id="Phobius"/>
    </source>
</evidence>
<proteinExistence type="predicted"/>
<accession>A0AAV6HI34</accession>
<keyword evidence="1" id="KW-1133">Transmembrane helix</keyword>
<keyword evidence="1" id="KW-0812">Transmembrane</keyword>
<dbReference type="AlphaFoldDB" id="A0AAV6HI34"/>
<keyword evidence="1" id="KW-0472">Membrane</keyword>
<dbReference type="Proteomes" id="UP000823749">
    <property type="component" value="Unassembled WGS sequence"/>
</dbReference>
<reference evidence="2" key="1">
    <citation type="submission" date="2020-08" db="EMBL/GenBank/DDBJ databases">
        <title>Plant Genome Project.</title>
        <authorList>
            <person name="Zhang R.-G."/>
        </authorList>
    </citation>
    <scope>NUCLEOTIDE SEQUENCE</scope>
    <source>
        <strain evidence="2">WSP0</strain>
        <tissue evidence="2">Leaf</tissue>
    </source>
</reference>
<protein>
    <submittedName>
        <fullName evidence="2">Uncharacterized protein</fullName>
    </submittedName>
</protein>
<feature type="transmembrane region" description="Helical" evidence="1">
    <location>
        <begin position="36"/>
        <end position="55"/>
    </location>
</feature>
<name>A0AAV6HI34_9ERIC</name>
<dbReference type="EMBL" id="JACTNZ010000043">
    <property type="protein sequence ID" value="KAG5512742.1"/>
    <property type="molecule type" value="Genomic_DNA"/>
</dbReference>
<comment type="caution">
    <text evidence="2">The sequence shown here is derived from an EMBL/GenBank/DDBJ whole genome shotgun (WGS) entry which is preliminary data.</text>
</comment>
<gene>
    <name evidence="2" type="ORF">RHGRI_038850</name>
</gene>